<dbReference type="GO" id="GO:0005524">
    <property type="term" value="F:ATP binding"/>
    <property type="evidence" value="ECO:0007669"/>
    <property type="project" value="InterPro"/>
</dbReference>
<sequence>MNEAKLREILLKYERIRDNAKFNLEVRKNKIYKKIPRIKEIDDKIFQIGLSLSKAVLMSPEKREEIIQKAKIEMNKLKKEKNHILTTNNIPLDYLEIKYKCEKCKDTGFIKNGIKCDCLKQELINNAYKISNLSKMVEKENFNHFDINLFSDKKSDDEEISPRENMWHIYSICENFILNFDENNDENLLFYGNTGLGKTFMCSCIAKELLDKGKIVIYKTAYDLIEVAKSYKFEKQFSSTDKENYKILFECDLLIIDDLGTEIINTFSTSEIFNIINSRLIENKKTIISTNLSPAQIASTYTERIFSRLISYFRMLRFIGEDIR</sequence>
<dbReference type="RefSeq" id="WP_072726458.1">
    <property type="nucleotide sequence ID" value="NZ_FQXH01000038.1"/>
</dbReference>
<organism evidence="2 3">
    <name type="scientific">Tepidibacter thalassicus DSM 15285</name>
    <dbReference type="NCBI Taxonomy" id="1123350"/>
    <lineage>
        <taxon>Bacteria</taxon>
        <taxon>Bacillati</taxon>
        <taxon>Bacillota</taxon>
        <taxon>Clostridia</taxon>
        <taxon>Peptostreptococcales</taxon>
        <taxon>Peptostreptococcaceae</taxon>
        <taxon>Tepidibacter</taxon>
    </lineage>
</organism>
<dbReference type="PANTHER" id="PTHR30050">
    <property type="entry name" value="CHROMOSOMAL REPLICATION INITIATOR PROTEIN DNAA"/>
    <property type="match status" value="1"/>
</dbReference>
<dbReference type="Pfam" id="PF01695">
    <property type="entry name" value="IstB_IS21"/>
    <property type="match status" value="1"/>
</dbReference>
<feature type="domain" description="AAA+ ATPase" evidence="1">
    <location>
        <begin position="184"/>
        <end position="311"/>
    </location>
</feature>
<evidence type="ECO:0000259" key="1">
    <source>
        <dbReference type="SMART" id="SM00382"/>
    </source>
</evidence>
<dbReference type="CDD" id="cd00009">
    <property type="entry name" value="AAA"/>
    <property type="match status" value="1"/>
</dbReference>
<dbReference type="STRING" id="1123350.SAMN02744040_02247"/>
<dbReference type="InterPro" id="IPR002611">
    <property type="entry name" value="IstB_ATP-bd"/>
</dbReference>
<reference evidence="3" key="1">
    <citation type="submission" date="2016-11" db="EMBL/GenBank/DDBJ databases">
        <authorList>
            <person name="Varghese N."/>
            <person name="Submissions S."/>
        </authorList>
    </citation>
    <scope>NUCLEOTIDE SEQUENCE [LARGE SCALE GENOMIC DNA]</scope>
    <source>
        <strain evidence="3">DSM 15285</strain>
    </source>
</reference>
<dbReference type="OrthoDB" id="9776217at2"/>
<dbReference type="PANTHER" id="PTHR30050:SF4">
    <property type="entry name" value="ATP-BINDING PROTEIN RV3427C IN INSERTION SEQUENCE-RELATED"/>
    <property type="match status" value="1"/>
</dbReference>
<dbReference type="Gene3D" id="3.40.50.300">
    <property type="entry name" value="P-loop containing nucleotide triphosphate hydrolases"/>
    <property type="match status" value="1"/>
</dbReference>
<gene>
    <name evidence="2" type="ORF">SAMN02744040_02247</name>
</gene>
<keyword evidence="3" id="KW-1185">Reference proteome</keyword>
<dbReference type="InterPro" id="IPR003593">
    <property type="entry name" value="AAA+_ATPase"/>
</dbReference>
<dbReference type="InterPro" id="IPR027417">
    <property type="entry name" value="P-loop_NTPase"/>
</dbReference>
<accession>A0A1M5TNU4</accession>
<dbReference type="SMART" id="SM00382">
    <property type="entry name" value="AAA"/>
    <property type="match status" value="1"/>
</dbReference>
<dbReference type="AlphaFoldDB" id="A0A1M5TNU4"/>
<proteinExistence type="predicted"/>
<name>A0A1M5TNU4_9FIRM</name>
<dbReference type="EMBL" id="FQXH01000038">
    <property type="protein sequence ID" value="SHH52350.1"/>
    <property type="molecule type" value="Genomic_DNA"/>
</dbReference>
<dbReference type="NCBIfam" id="NF005304">
    <property type="entry name" value="PRK06835.1"/>
    <property type="match status" value="1"/>
</dbReference>
<protein>
    <submittedName>
        <fullName evidence="2">DNA replication protein DnaC</fullName>
    </submittedName>
</protein>
<evidence type="ECO:0000313" key="3">
    <source>
        <dbReference type="Proteomes" id="UP000242520"/>
    </source>
</evidence>
<evidence type="ECO:0000313" key="2">
    <source>
        <dbReference type="EMBL" id="SHH52350.1"/>
    </source>
</evidence>
<dbReference type="SUPFAM" id="SSF52540">
    <property type="entry name" value="P-loop containing nucleoside triphosphate hydrolases"/>
    <property type="match status" value="1"/>
</dbReference>
<dbReference type="GO" id="GO:0006260">
    <property type="term" value="P:DNA replication"/>
    <property type="evidence" value="ECO:0007669"/>
    <property type="project" value="TreeGrafter"/>
</dbReference>
<dbReference type="Proteomes" id="UP000242520">
    <property type="component" value="Unassembled WGS sequence"/>
</dbReference>